<keyword evidence="3" id="KW-1185">Reference proteome</keyword>
<gene>
    <name evidence="2" type="ORF">RE6C_01275</name>
</gene>
<evidence type="ECO:0000256" key="1">
    <source>
        <dbReference type="SAM" id="MobiDB-lite"/>
    </source>
</evidence>
<dbReference type="Proteomes" id="UP000011529">
    <property type="component" value="Unassembled WGS sequence"/>
</dbReference>
<feature type="region of interest" description="Disordered" evidence="1">
    <location>
        <begin position="1"/>
        <end position="72"/>
    </location>
</feature>
<feature type="compositionally biased region" description="Basic and acidic residues" evidence="1">
    <location>
        <begin position="59"/>
        <end position="68"/>
    </location>
</feature>
<name>M2B726_9BACT</name>
<sequence>MRQSSSQSSMDSRRLSPGNRARIHAISRPPIGHCNRRDDSGTNGTSTESSTLRSGIESSSEHERDHCQLDNGGRNRVAASECAIAKTRDTRLRFTALLFVVWVDPETRKTGCSRIKGVGKR</sequence>
<dbReference type="EMBL" id="ANMO01000073">
    <property type="protein sequence ID" value="EMB17994.1"/>
    <property type="molecule type" value="Genomic_DNA"/>
</dbReference>
<accession>M2B726</accession>
<feature type="compositionally biased region" description="Low complexity" evidence="1">
    <location>
        <begin position="1"/>
        <end position="10"/>
    </location>
</feature>
<proteinExistence type="predicted"/>
<dbReference type="PATRIC" id="fig|1263867.3.peg.1347"/>
<comment type="caution">
    <text evidence="2">The sequence shown here is derived from an EMBL/GenBank/DDBJ whole genome shotgun (WGS) entry which is preliminary data.</text>
</comment>
<evidence type="ECO:0000313" key="2">
    <source>
        <dbReference type="EMBL" id="EMB17994.1"/>
    </source>
</evidence>
<organism evidence="2 3">
    <name type="scientific">Rhodopirellula europaea 6C</name>
    <dbReference type="NCBI Taxonomy" id="1263867"/>
    <lineage>
        <taxon>Bacteria</taxon>
        <taxon>Pseudomonadati</taxon>
        <taxon>Planctomycetota</taxon>
        <taxon>Planctomycetia</taxon>
        <taxon>Pirellulales</taxon>
        <taxon>Pirellulaceae</taxon>
        <taxon>Rhodopirellula</taxon>
    </lineage>
</organism>
<protein>
    <submittedName>
        <fullName evidence="2">Uncharacterized protein</fullName>
    </submittedName>
</protein>
<reference evidence="2" key="2">
    <citation type="journal article" date="2013" name="Mar. Genomics">
        <title>Expression of sulfatases in Rhodopirellula baltica and the diversity of sulfatases in the genus Rhodopirellula.</title>
        <authorList>
            <person name="Wegner C.E."/>
            <person name="Richter-Heitmann T."/>
            <person name="Klindworth A."/>
            <person name="Klockow C."/>
            <person name="Richter M."/>
            <person name="Achstetter T."/>
            <person name="Glockner F.O."/>
            <person name="Harder J."/>
        </authorList>
    </citation>
    <scope>NUCLEOTIDE SEQUENCE [LARGE SCALE GENOMIC DNA]</scope>
    <source>
        <strain evidence="2">6C</strain>
    </source>
</reference>
<evidence type="ECO:0000313" key="3">
    <source>
        <dbReference type="Proteomes" id="UP000011529"/>
    </source>
</evidence>
<reference evidence="2" key="1">
    <citation type="submission" date="2012-11" db="EMBL/GenBank/DDBJ databases">
        <title>Permanent draft genomes of Rhodopirellula europaea strain SH398 and 6C.</title>
        <authorList>
            <person name="Richter M."/>
            <person name="Richter-Heitmann T."/>
            <person name="Frank C."/>
            <person name="Harder J."/>
            <person name="Glockner F.O."/>
        </authorList>
    </citation>
    <scope>NUCLEOTIDE SEQUENCE</scope>
    <source>
        <strain evidence="2">6C</strain>
    </source>
</reference>
<dbReference type="AlphaFoldDB" id="M2B726"/>
<feature type="compositionally biased region" description="Low complexity" evidence="1">
    <location>
        <begin position="41"/>
        <end position="51"/>
    </location>
</feature>